<organism evidence="1 2">
    <name type="scientific">Stentor coeruleus</name>
    <dbReference type="NCBI Taxonomy" id="5963"/>
    <lineage>
        <taxon>Eukaryota</taxon>
        <taxon>Sar</taxon>
        <taxon>Alveolata</taxon>
        <taxon>Ciliophora</taxon>
        <taxon>Postciliodesmatophora</taxon>
        <taxon>Heterotrichea</taxon>
        <taxon>Heterotrichida</taxon>
        <taxon>Stentoridae</taxon>
        <taxon>Stentor</taxon>
    </lineage>
</organism>
<reference evidence="1 2" key="1">
    <citation type="submission" date="2016-11" db="EMBL/GenBank/DDBJ databases">
        <title>The macronuclear genome of Stentor coeruleus: a giant cell with tiny introns.</title>
        <authorList>
            <person name="Slabodnick M."/>
            <person name="Ruby J.G."/>
            <person name="Reiff S.B."/>
            <person name="Swart E.C."/>
            <person name="Gosai S."/>
            <person name="Prabakaran S."/>
            <person name="Witkowska E."/>
            <person name="Larue G.E."/>
            <person name="Fisher S."/>
            <person name="Freeman R.M."/>
            <person name="Gunawardena J."/>
            <person name="Chu W."/>
            <person name="Stover N.A."/>
            <person name="Gregory B.D."/>
            <person name="Nowacki M."/>
            <person name="Derisi J."/>
            <person name="Roy S.W."/>
            <person name="Marshall W.F."/>
            <person name="Sood P."/>
        </authorList>
    </citation>
    <scope>NUCLEOTIDE SEQUENCE [LARGE SCALE GENOMIC DNA]</scope>
    <source>
        <strain evidence="1">WM001</strain>
    </source>
</reference>
<dbReference type="EMBL" id="MPUH01001360">
    <property type="protein sequence ID" value="OMJ68251.1"/>
    <property type="molecule type" value="Genomic_DNA"/>
</dbReference>
<accession>A0A1R2AUP3</accession>
<evidence type="ECO:0000313" key="2">
    <source>
        <dbReference type="Proteomes" id="UP000187209"/>
    </source>
</evidence>
<gene>
    <name evidence="1" type="ORF">SteCoe_34351</name>
</gene>
<comment type="caution">
    <text evidence="1">The sequence shown here is derived from an EMBL/GenBank/DDBJ whole genome shotgun (WGS) entry which is preliminary data.</text>
</comment>
<dbReference type="AlphaFoldDB" id="A0A1R2AUP3"/>
<dbReference type="Proteomes" id="UP000187209">
    <property type="component" value="Unassembled WGS sequence"/>
</dbReference>
<name>A0A1R2AUP3_9CILI</name>
<protein>
    <submittedName>
        <fullName evidence="1">Uncharacterized protein</fullName>
    </submittedName>
</protein>
<evidence type="ECO:0000313" key="1">
    <source>
        <dbReference type="EMBL" id="OMJ68251.1"/>
    </source>
</evidence>
<sequence>MDPANSFSIGSINSPIMIVINKDYISITENSLIHDKEKHSLIKSQHDRKLKAIHNQIPYIERLKLSNEEQSSEIMDDFIVNPEDNIGNSLVKIEGYKEIPNNGLPKKANYIQKSNPQCLPEQNHVLNFFQVLIHEKSKNPNKSFCQKICSCCINYDIIYWKAFNKLVIAPISYFPQPRITFEDFLYDLNPNYQFFINLHNKINETYSNILQGPSSGLNIYLMYFYNQRFPYHISKINRGECDDLIEKWILSVKNAVELVRDNKKNKTKNGNGIVGVLFRGFVVYFTEISLEGSRVKKTLAEIESKYEKIEYNETLELD</sequence>
<keyword evidence="2" id="KW-1185">Reference proteome</keyword>
<proteinExistence type="predicted"/>